<accession>A0A419N2K7</accession>
<organism evidence="4 5">
    <name type="scientific">Rahnella woolbedingensis</name>
    <dbReference type="NCBI Taxonomy" id="1510574"/>
    <lineage>
        <taxon>Bacteria</taxon>
        <taxon>Pseudomonadati</taxon>
        <taxon>Pseudomonadota</taxon>
        <taxon>Gammaproteobacteria</taxon>
        <taxon>Enterobacterales</taxon>
        <taxon>Yersiniaceae</taxon>
        <taxon>Rahnella</taxon>
    </lineage>
</organism>
<dbReference type="InterPro" id="IPR044016">
    <property type="entry name" value="Big_13"/>
</dbReference>
<gene>
    <name evidence="4" type="ORF">D6C13_23645</name>
</gene>
<comment type="caution">
    <text evidence="4">The sequence shown here is derived from an EMBL/GenBank/DDBJ whole genome shotgun (WGS) entry which is preliminary data.</text>
</comment>
<evidence type="ECO:0000313" key="5">
    <source>
        <dbReference type="Proteomes" id="UP000284908"/>
    </source>
</evidence>
<evidence type="ECO:0000256" key="2">
    <source>
        <dbReference type="SAM" id="MobiDB-lite"/>
    </source>
</evidence>
<dbReference type="RefSeq" id="WP_120135111.1">
    <property type="nucleotide sequence ID" value="NZ_RAHH01000043.1"/>
</dbReference>
<sequence>MAGPFLPFGNRIITATATDAAGNTSEPSDSFVVNFVDTNQDDITPPDQPTIDSFLDDAGNSISGATTDDATPTLQGHAEANSIVNVYEGDTLLGSTTAKADGTWSYTTPERADGMHDFTVTATDAAGNISVPSADFVVDVETADITPPDAPVILDAFGTDNAEIANGGTTDDDRPQLSGSAEPESIVNIYDGTILLGSAITGSNGVWNYEVSGELSDGKHTLSVTATDAAGNTSTHSADFVLNVVPDHTPPGRPAVTGVYDDVGSQQGQVDYRDKTDDSRPLISGTAEAKSTVQVCLTGPNGGVHILGTVITDSSGHWYYQMKSAEEFNVKGFWKIDVQATDAAGHTSLWSEKYVVEFVGSNQDDTTAPDAPVITDYYADMGEPQGHFNDGTITGDNTPTLNGQAEANSIVKVYEGDTLLGSTTAHSDGSWSYTTPACADGKHDFTATATDAAGNSSAASSDFVVNIHATSIIDVTTPDGLTVSDDQGLYQGALDNGAFTDDTQPEFSGKNQLAGEIITVMDHGQVIGSALVEGDGTWSLTPDVALTEGEHDITLTATTDTGHTGPVSDVFTFTVDTTAPDAPDFTANVTEGERTTNHSPTLTGNGEEAGALITVYDGTKVLGSVVADNSGNWSYKTPTLNNGAHGLSVTATDAAGNVSDASDQYAITTYTDTPPPVFTPNIRCIYEGQHADYSHIIKNDGTMTVEKYTLLAFLHQGATATLYDNGHAVSSDPSIYSASPGHDNYTFDVSSISAGSHTFTVKETFEGKTTTTAEFHVTASYAATSVQHEDISVSEDLLVDPNHHDTSHVSLPELSATTMATLNHHATIDLHDGVSQTLELKLEDSLSHAQQDLFIQDGKQQLAVTGDQGDVVELKVEDLAHNTWQDTGAVTAGGIQYEVYQHTGSDVELLVQHGLELHQVS</sequence>
<dbReference type="InterPro" id="IPR003410">
    <property type="entry name" value="HYR_dom"/>
</dbReference>
<dbReference type="OrthoDB" id="8481600at2"/>
<dbReference type="NCBIfam" id="NF033510">
    <property type="entry name" value="Ca_tandemer"/>
    <property type="match status" value="6"/>
</dbReference>
<evidence type="ECO:0000259" key="3">
    <source>
        <dbReference type="PROSITE" id="PS50825"/>
    </source>
</evidence>
<reference evidence="4 5" key="1">
    <citation type="submission" date="2018-09" db="EMBL/GenBank/DDBJ databases">
        <authorList>
            <person name="Le Fleche-Mateos A."/>
        </authorList>
    </citation>
    <scope>NUCLEOTIDE SEQUENCE [LARGE SCALE GENOMIC DNA]</scope>
    <source>
        <strain evidence="4 5">DSM 27399</strain>
    </source>
</reference>
<feature type="region of interest" description="Disordered" evidence="2">
    <location>
        <begin position="587"/>
        <end position="606"/>
    </location>
</feature>
<evidence type="ECO:0000313" key="4">
    <source>
        <dbReference type="EMBL" id="RJT34225.1"/>
    </source>
</evidence>
<dbReference type="Proteomes" id="UP000284908">
    <property type="component" value="Unassembled WGS sequence"/>
</dbReference>
<keyword evidence="5" id="KW-1185">Reference proteome</keyword>
<name>A0A419N2K7_9GAMM</name>
<proteinExistence type="predicted"/>
<keyword evidence="1" id="KW-0677">Repeat</keyword>
<dbReference type="AlphaFoldDB" id="A0A419N2K7"/>
<dbReference type="EMBL" id="RAHH01000043">
    <property type="protein sequence ID" value="RJT34225.1"/>
    <property type="molecule type" value="Genomic_DNA"/>
</dbReference>
<feature type="domain" description="HYR" evidence="3">
    <location>
        <begin position="1"/>
        <end position="37"/>
    </location>
</feature>
<dbReference type="Gene3D" id="2.60.40.10">
    <property type="entry name" value="Immunoglobulins"/>
    <property type="match status" value="6"/>
</dbReference>
<protein>
    <recommendedName>
        <fullName evidence="3">HYR domain-containing protein</fullName>
    </recommendedName>
</protein>
<dbReference type="PROSITE" id="PS50825">
    <property type="entry name" value="HYR"/>
    <property type="match status" value="1"/>
</dbReference>
<evidence type="ECO:0000256" key="1">
    <source>
        <dbReference type="ARBA" id="ARBA00022737"/>
    </source>
</evidence>
<dbReference type="InterPro" id="IPR013783">
    <property type="entry name" value="Ig-like_fold"/>
</dbReference>
<dbReference type="Pfam" id="PF19077">
    <property type="entry name" value="Big_13"/>
    <property type="match status" value="6"/>
</dbReference>